<name>A0ABD3NZ74_9STRA</name>
<evidence type="ECO:0000259" key="5">
    <source>
        <dbReference type="PROSITE" id="PS50106"/>
    </source>
</evidence>
<dbReference type="Gene3D" id="2.30.42.10">
    <property type="match status" value="1"/>
</dbReference>
<feature type="compositionally biased region" description="Acidic residues" evidence="4">
    <location>
        <begin position="256"/>
        <end position="266"/>
    </location>
</feature>
<dbReference type="PROSITE" id="PS50096">
    <property type="entry name" value="IQ"/>
    <property type="match status" value="2"/>
</dbReference>
<sequence>MSEFEDSEEQKPQAQRKFKTVTIYSRCSSEGNEYSDPKLFGDDQEMKLHPMSQSSKVTSSPLPPRCSSAADAEKETIFCLKRECKALKMAMRALPKHSKEWTMMNAKLEIAKDELEATLEDIDMTQNYSTKSTEAGGITLKVPTPPLSSPFSLTPGKSFNRQDTINSSGTDSSMEINELFASLRPPTLDKNDKQNVEALKEELDKAEKYSLEYFKIKKKIDRAENRSSSLSPSSISSRRSSPESLEPPDSLKSFDNDLDESIESEDTFPAPIVDQSQKQSRSSAKTAPSTPSQQPIKVSNGLGNLVELLDVVPKYSLEWFNLKKDIKSASGGQTPHTPKLTKHRTSFSISGASSSVTNDDLKRLDSSDANKYPIPHISKSADRKPTSRRRSSSRESSLRRTRSQDTQDFGSLDAQYFYVRMRRHVVTIQNLWRGRCDRIQFLRMRSAALCIQSTFRMTLRRNLYMQVIYGVVFIQSCWRGHIQRVHLRIVASPFVHVHHEHHWHALDHSSTNDEESFALSSPTPSEDEEDFHRIQKSIEAMKNEKMSMEMKLLQLKNDIDVIKNEKLRQDLDRMRHDIESLEHMNEDVLFDNTAMSSVYSHDQTLESFPTNVFSVVLEQKGSLGIETEHHKSSDSVRIAHVKKRSQADRAGLEKGDIVVNFRSQQHPDGMSYAQFIALAKQGVRPLVLDITRVDPSVVGSSRRSGFFRKMKQRY</sequence>
<comment type="caution">
    <text evidence="6">The sequence shown here is derived from an EMBL/GenBank/DDBJ whole genome shotgun (WGS) entry which is preliminary data.</text>
</comment>
<dbReference type="InterPro" id="IPR046987">
    <property type="entry name" value="Myo9"/>
</dbReference>
<dbReference type="AlphaFoldDB" id="A0ABD3NZ74"/>
<accession>A0ABD3NZ74</accession>
<dbReference type="Pfam" id="PF00612">
    <property type="entry name" value="IQ"/>
    <property type="match status" value="2"/>
</dbReference>
<feature type="compositionally biased region" description="Polar residues" evidence="4">
    <location>
        <begin position="346"/>
        <end position="358"/>
    </location>
</feature>
<dbReference type="InterPro" id="IPR000048">
    <property type="entry name" value="IQ_motif_EF-hand-BS"/>
</dbReference>
<evidence type="ECO:0000256" key="4">
    <source>
        <dbReference type="SAM" id="MobiDB-lite"/>
    </source>
</evidence>
<dbReference type="SMART" id="SM00015">
    <property type="entry name" value="IQ"/>
    <property type="match status" value="3"/>
</dbReference>
<feature type="coiled-coil region" evidence="3">
    <location>
        <begin position="538"/>
        <end position="584"/>
    </location>
</feature>
<keyword evidence="7" id="KW-1185">Reference proteome</keyword>
<evidence type="ECO:0000313" key="6">
    <source>
        <dbReference type="EMBL" id="KAL3781250.1"/>
    </source>
</evidence>
<feature type="compositionally biased region" description="Basic and acidic residues" evidence="4">
    <location>
        <begin position="359"/>
        <end position="368"/>
    </location>
</feature>
<organism evidence="6 7">
    <name type="scientific">Cyclotella atomus</name>
    <dbReference type="NCBI Taxonomy" id="382360"/>
    <lineage>
        <taxon>Eukaryota</taxon>
        <taxon>Sar</taxon>
        <taxon>Stramenopiles</taxon>
        <taxon>Ochrophyta</taxon>
        <taxon>Bacillariophyta</taxon>
        <taxon>Coscinodiscophyceae</taxon>
        <taxon>Thalassiosirophycidae</taxon>
        <taxon>Stephanodiscales</taxon>
        <taxon>Stephanodiscaceae</taxon>
        <taxon>Cyclotella</taxon>
    </lineage>
</organism>
<feature type="region of interest" description="Disordered" evidence="4">
    <location>
        <begin position="225"/>
        <end position="298"/>
    </location>
</feature>
<protein>
    <recommendedName>
        <fullName evidence="5">PDZ domain-containing protein</fullName>
    </recommendedName>
</protein>
<dbReference type="SUPFAM" id="SSF52540">
    <property type="entry name" value="P-loop containing nucleoside triphosphate hydrolases"/>
    <property type="match status" value="1"/>
</dbReference>
<dbReference type="InterPro" id="IPR001478">
    <property type="entry name" value="PDZ"/>
</dbReference>
<feature type="region of interest" description="Disordered" evidence="4">
    <location>
        <begin position="327"/>
        <end position="405"/>
    </location>
</feature>
<feature type="domain" description="PDZ" evidence="5">
    <location>
        <begin position="612"/>
        <end position="694"/>
    </location>
</feature>
<dbReference type="InterPro" id="IPR036034">
    <property type="entry name" value="PDZ_sf"/>
</dbReference>
<keyword evidence="3" id="KW-0175">Coiled coil</keyword>
<dbReference type="Proteomes" id="UP001530400">
    <property type="component" value="Unassembled WGS sequence"/>
</dbReference>
<evidence type="ECO:0000256" key="2">
    <source>
        <dbReference type="ARBA" id="ARBA00022490"/>
    </source>
</evidence>
<dbReference type="Gene3D" id="1.20.5.190">
    <property type="match status" value="1"/>
</dbReference>
<dbReference type="PANTHER" id="PTHR46184">
    <property type="entry name" value="UNCONVENTIONAL MYOSIN-IXB-LIKE PROTEIN"/>
    <property type="match status" value="1"/>
</dbReference>
<feature type="region of interest" description="Disordered" evidence="4">
    <location>
        <begin position="136"/>
        <end position="172"/>
    </location>
</feature>
<feature type="compositionally biased region" description="Basic and acidic residues" evidence="4">
    <location>
        <begin position="35"/>
        <end position="48"/>
    </location>
</feature>
<dbReference type="GO" id="GO:0005737">
    <property type="term" value="C:cytoplasm"/>
    <property type="evidence" value="ECO:0007669"/>
    <property type="project" value="UniProtKB-SubCell"/>
</dbReference>
<feature type="compositionally biased region" description="Polar residues" evidence="4">
    <location>
        <begin position="157"/>
        <end position="172"/>
    </location>
</feature>
<dbReference type="EMBL" id="JALLPJ020000854">
    <property type="protein sequence ID" value="KAL3781250.1"/>
    <property type="molecule type" value="Genomic_DNA"/>
</dbReference>
<dbReference type="SUPFAM" id="SSF50156">
    <property type="entry name" value="PDZ domain-like"/>
    <property type="match status" value="1"/>
</dbReference>
<comment type="subcellular location">
    <subcellularLocation>
        <location evidence="1">Cytoplasm</location>
    </subcellularLocation>
</comment>
<evidence type="ECO:0000313" key="7">
    <source>
        <dbReference type="Proteomes" id="UP001530400"/>
    </source>
</evidence>
<gene>
    <name evidence="6" type="ORF">ACHAWO_011619</name>
</gene>
<reference evidence="6 7" key="1">
    <citation type="submission" date="2024-10" db="EMBL/GenBank/DDBJ databases">
        <title>Updated reference genomes for cyclostephanoid diatoms.</title>
        <authorList>
            <person name="Roberts W.R."/>
            <person name="Alverson A.J."/>
        </authorList>
    </citation>
    <scope>NUCLEOTIDE SEQUENCE [LARGE SCALE GENOMIC DNA]</scope>
    <source>
        <strain evidence="6 7">AJA010-31</strain>
    </source>
</reference>
<feature type="compositionally biased region" description="Low complexity" evidence="4">
    <location>
        <begin position="226"/>
        <end position="253"/>
    </location>
</feature>
<feature type="compositionally biased region" description="Polar residues" evidence="4">
    <location>
        <begin position="51"/>
        <end position="60"/>
    </location>
</feature>
<dbReference type="SMART" id="SM00228">
    <property type="entry name" value="PDZ"/>
    <property type="match status" value="1"/>
</dbReference>
<evidence type="ECO:0000256" key="1">
    <source>
        <dbReference type="ARBA" id="ARBA00004496"/>
    </source>
</evidence>
<feature type="compositionally biased region" description="Polar residues" evidence="4">
    <location>
        <begin position="274"/>
        <end position="297"/>
    </location>
</feature>
<proteinExistence type="predicted"/>
<feature type="compositionally biased region" description="Basic and acidic residues" evidence="4">
    <location>
        <begin position="392"/>
        <end position="405"/>
    </location>
</feature>
<dbReference type="PROSITE" id="PS50106">
    <property type="entry name" value="PDZ"/>
    <property type="match status" value="1"/>
</dbReference>
<feature type="region of interest" description="Disordered" evidence="4">
    <location>
        <begin position="28"/>
        <end position="68"/>
    </location>
</feature>
<dbReference type="PANTHER" id="PTHR46184:SF5">
    <property type="entry name" value="UNCONVENTIONAL MYOSIN-IXA-LIKE"/>
    <property type="match status" value="1"/>
</dbReference>
<dbReference type="InterPro" id="IPR027417">
    <property type="entry name" value="P-loop_NTPase"/>
</dbReference>
<keyword evidence="2" id="KW-0963">Cytoplasm</keyword>
<evidence type="ECO:0000256" key="3">
    <source>
        <dbReference type="SAM" id="Coils"/>
    </source>
</evidence>